<dbReference type="SUPFAM" id="SSF53474">
    <property type="entry name" value="alpha/beta-Hydrolases"/>
    <property type="match status" value="1"/>
</dbReference>
<dbReference type="InterPro" id="IPR029058">
    <property type="entry name" value="AB_hydrolase_fold"/>
</dbReference>
<dbReference type="EMBL" id="JBICZW010000003">
    <property type="protein sequence ID" value="MFG3188635.1"/>
    <property type="molecule type" value="Genomic_DNA"/>
</dbReference>
<protein>
    <submittedName>
        <fullName evidence="2">Alpha/beta hydrolase family protein</fullName>
        <ecNumber evidence="2">3.4.-.-</ecNumber>
    </submittedName>
</protein>
<gene>
    <name evidence="2" type="ORF">ACGFYS_06815</name>
</gene>
<evidence type="ECO:0000259" key="1">
    <source>
        <dbReference type="Pfam" id="PF12697"/>
    </source>
</evidence>
<sequence length="254" mass="26861">MDASTRPVRFPGASGRLLAAKTDLPAGTPRAFAIFAHCFTCSKDFFTAARVSRRLADRGIGVLRLDFTGLGASEGDRPYGAFDDSVADVLSAAEYLRERYEAPALLVGHSFGGATVLAAAGLLPEVRAVATIAAPSTPAQVRDLFGAAAEQIERDGEGTVELAGRRFVFGREFLASIAGQPSRHRVAELGAALLVLHAPGDTLVDVSHAAAIFRAARHPKSYVSLDTADHYLSDVGDAHYAADLIAVWAEHYLS</sequence>
<evidence type="ECO:0000313" key="3">
    <source>
        <dbReference type="Proteomes" id="UP001604282"/>
    </source>
</evidence>
<accession>A0ABW7BM84</accession>
<dbReference type="EC" id="3.4.-.-" evidence="2"/>
<organism evidence="2 3">
    <name type="scientific">Streptomyces omiyaensis</name>
    <dbReference type="NCBI Taxonomy" id="68247"/>
    <lineage>
        <taxon>Bacteria</taxon>
        <taxon>Bacillati</taxon>
        <taxon>Actinomycetota</taxon>
        <taxon>Actinomycetes</taxon>
        <taxon>Kitasatosporales</taxon>
        <taxon>Streptomycetaceae</taxon>
        <taxon>Streptomyces</taxon>
    </lineage>
</organism>
<name>A0ABW7BM84_9ACTN</name>
<dbReference type="RefSeq" id="WP_189847162.1">
    <property type="nucleotide sequence ID" value="NZ_BMVV01000001.1"/>
</dbReference>
<dbReference type="InterPro" id="IPR000073">
    <property type="entry name" value="AB_hydrolase_1"/>
</dbReference>
<reference evidence="2 3" key="1">
    <citation type="submission" date="2024-10" db="EMBL/GenBank/DDBJ databases">
        <title>The Natural Products Discovery Center: Release of the First 8490 Sequenced Strains for Exploring Actinobacteria Biosynthetic Diversity.</title>
        <authorList>
            <person name="Kalkreuter E."/>
            <person name="Kautsar S.A."/>
            <person name="Yang D."/>
            <person name="Bader C.D."/>
            <person name="Teijaro C.N."/>
            <person name="Fluegel L."/>
            <person name="Davis C.M."/>
            <person name="Simpson J.R."/>
            <person name="Lauterbach L."/>
            <person name="Steele A.D."/>
            <person name="Gui C."/>
            <person name="Meng S."/>
            <person name="Li G."/>
            <person name="Viehrig K."/>
            <person name="Ye F."/>
            <person name="Su P."/>
            <person name="Kiefer A.F."/>
            <person name="Nichols A."/>
            <person name="Cepeda A.J."/>
            <person name="Yan W."/>
            <person name="Fan B."/>
            <person name="Jiang Y."/>
            <person name="Adhikari A."/>
            <person name="Zheng C.-J."/>
            <person name="Schuster L."/>
            <person name="Cowan T.M."/>
            <person name="Smanski M.J."/>
            <person name="Chevrette M.G."/>
            <person name="De Carvalho L.P.S."/>
            <person name="Shen B."/>
        </authorList>
    </citation>
    <scope>NUCLEOTIDE SEQUENCE [LARGE SCALE GENOMIC DNA]</scope>
    <source>
        <strain evidence="2 3">NPDC048229</strain>
    </source>
</reference>
<keyword evidence="3" id="KW-1185">Reference proteome</keyword>
<dbReference type="Pfam" id="PF12697">
    <property type="entry name" value="Abhydrolase_6"/>
    <property type="match status" value="1"/>
</dbReference>
<keyword evidence="2" id="KW-0378">Hydrolase</keyword>
<dbReference type="GO" id="GO:0016787">
    <property type="term" value="F:hydrolase activity"/>
    <property type="evidence" value="ECO:0007669"/>
    <property type="project" value="UniProtKB-KW"/>
</dbReference>
<comment type="caution">
    <text evidence="2">The sequence shown here is derived from an EMBL/GenBank/DDBJ whole genome shotgun (WGS) entry which is preliminary data.</text>
</comment>
<dbReference type="Proteomes" id="UP001604282">
    <property type="component" value="Unassembled WGS sequence"/>
</dbReference>
<proteinExistence type="predicted"/>
<feature type="domain" description="AB hydrolase-1" evidence="1">
    <location>
        <begin position="34"/>
        <end position="233"/>
    </location>
</feature>
<dbReference type="InterPro" id="IPR051044">
    <property type="entry name" value="MAG_DAG_Lipase"/>
</dbReference>
<dbReference type="PANTHER" id="PTHR11614">
    <property type="entry name" value="PHOSPHOLIPASE-RELATED"/>
    <property type="match status" value="1"/>
</dbReference>
<dbReference type="Gene3D" id="3.40.50.1820">
    <property type="entry name" value="alpha/beta hydrolase"/>
    <property type="match status" value="1"/>
</dbReference>
<evidence type="ECO:0000313" key="2">
    <source>
        <dbReference type="EMBL" id="MFG3188635.1"/>
    </source>
</evidence>